<protein>
    <recommendedName>
        <fullName evidence="3">Secreted protein</fullName>
    </recommendedName>
</protein>
<evidence type="ECO:0000313" key="2">
    <source>
        <dbReference type="Proteomes" id="UP001596137"/>
    </source>
</evidence>
<evidence type="ECO:0000313" key="1">
    <source>
        <dbReference type="EMBL" id="MFC6086679.1"/>
    </source>
</evidence>
<accession>A0ABW1NTF2</accession>
<comment type="caution">
    <text evidence="1">The sequence shown here is derived from an EMBL/GenBank/DDBJ whole genome shotgun (WGS) entry which is preliminary data.</text>
</comment>
<gene>
    <name evidence="1" type="ORF">ACFP1K_36300</name>
</gene>
<name>A0ABW1NTF2_9ACTN</name>
<reference evidence="2" key="1">
    <citation type="journal article" date="2019" name="Int. J. Syst. Evol. Microbiol.">
        <title>The Global Catalogue of Microorganisms (GCM) 10K type strain sequencing project: providing services to taxonomists for standard genome sequencing and annotation.</title>
        <authorList>
            <consortium name="The Broad Institute Genomics Platform"/>
            <consortium name="The Broad Institute Genome Sequencing Center for Infectious Disease"/>
            <person name="Wu L."/>
            <person name="Ma J."/>
        </authorList>
    </citation>
    <scope>NUCLEOTIDE SEQUENCE [LARGE SCALE GENOMIC DNA]</scope>
    <source>
        <strain evidence="2">JCM 30346</strain>
    </source>
</reference>
<proteinExistence type="predicted"/>
<dbReference type="EMBL" id="JBHSRF010000096">
    <property type="protein sequence ID" value="MFC6086679.1"/>
    <property type="molecule type" value="Genomic_DNA"/>
</dbReference>
<dbReference type="RefSeq" id="WP_380762092.1">
    <property type="nucleotide sequence ID" value="NZ_JBHSRF010000096.1"/>
</dbReference>
<dbReference type="Proteomes" id="UP001596137">
    <property type="component" value="Unassembled WGS sequence"/>
</dbReference>
<organism evidence="1 2">
    <name type="scientific">Sphaerisporangium aureirubrum</name>
    <dbReference type="NCBI Taxonomy" id="1544736"/>
    <lineage>
        <taxon>Bacteria</taxon>
        <taxon>Bacillati</taxon>
        <taxon>Actinomycetota</taxon>
        <taxon>Actinomycetes</taxon>
        <taxon>Streptosporangiales</taxon>
        <taxon>Streptosporangiaceae</taxon>
        <taxon>Sphaerisporangium</taxon>
    </lineage>
</organism>
<evidence type="ECO:0008006" key="3">
    <source>
        <dbReference type="Google" id="ProtNLM"/>
    </source>
</evidence>
<sequence>MKTRKVLVYLAVAFAVFYLYSRPAEAATAVRGIMDGIVNGAGQLATFFSQLLG</sequence>
<keyword evidence="2" id="KW-1185">Reference proteome</keyword>